<protein>
    <submittedName>
        <fullName evidence="2">Uncharacterized protein</fullName>
    </submittedName>
</protein>
<dbReference type="Proteomes" id="UP001059912">
    <property type="component" value="Chromosome 2"/>
</dbReference>
<name>A0ABY5IL74_9VIBR</name>
<keyword evidence="1" id="KW-0472">Membrane</keyword>
<proteinExistence type="predicted"/>
<feature type="transmembrane region" description="Helical" evidence="1">
    <location>
        <begin position="152"/>
        <end position="173"/>
    </location>
</feature>
<evidence type="ECO:0000313" key="3">
    <source>
        <dbReference type="Proteomes" id="UP001059912"/>
    </source>
</evidence>
<feature type="transmembrane region" description="Helical" evidence="1">
    <location>
        <begin position="228"/>
        <end position="249"/>
    </location>
</feature>
<feature type="transmembrane region" description="Helical" evidence="1">
    <location>
        <begin position="185"/>
        <end position="204"/>
    </location>
</feature>
<reference evidence="2" key="1">
    <citation type="submission" date="2020-03" db="EMBL/GenBank/DDBJ databases">
        <title>Five strains of Vibrio campbellii isolated from Mariana Trench.</title>
        <authorList>
            <person name="Liang J."/>
            <person name="Zhang X.-H."/>
        </authorList>
    </citation>
    <scope>NUCLEOTIDE SEQUENCE</scope>
    <source>
        <strain evidence="2">LJC013</strain>
    </source>
</reference>
<keyword evidence="3" id="KW-1185">Reference proteome</keyword>
<gene>
    <name evidence="2" type="ORF">HB762_20045</name>
</gene>
<keyword evidence="1" id="KW-1133">Transmembrane helix</keyword>
<evidence type="ECO:0000313" key="2">
    <source>
        <dbReference type="EMBL" id="UTZ33569.1"/>
    </source>
</evidence>
<accession>A0ABY5IL74</accession>
<dbReference type="RefSeq" id="WP_213965721.1">
    <property type="nucleotide sequence ID" value="NZ_CP050471.1"/>
</dbReference>
<sequence length="268" mass="30732">MGRYLRDEAIKNVTVNEDILRDISDEFLSRAQKINNALTDEEKNQGLLQIVSYVIRFDNKGYRFYTIDELLKFYKNANNVERVIICMESQQSRNTGREFGCHSELRFDSKDPNNCWLSVSSDEQDWVESAYSAYRGVIATIENKNGIVRTSWTTLVIQIGGVIFGFLASLVIAEKISPLLTVDSPFVVSFLFVLLIYSNLWMYLNQLVLKSIDLTFPNVKFQRKNNYFLHWTLQAVVGGIIAAFVLYLIGLGLDEVKNIVQSLVVERI</sequence>
<evidence type="ECO:0000256" key="1">
    <source>
        <dbReference type="SAM" id="Phobius"/>
    </source>
</evidence>
<organism evidence="2 3">
    <name type="scientific">Vibrio campbellii</name>
    <dbReference type="NCBI Taxonomy" id="680"/>
    <lineage>
        <taxon>Bacteria</taxon>
        <taxon>Pseudomonadati</taxon>
        <taxon>Pseudomonadota</taxon>
        <taxon>Gammaproteobacteria</taxon>
        <taxon>Vibrionales</taxon>
        <taxon>Vibrionaceae</taxon>
        <taxon>Vibrio</taxon>
    </lineage>
</organism>
<keyword evidence="1" id="KW-0812">Transmembrane</keyword>
<dbReference type="EMBL" id="CP050471">
    <property type="protein sequence ID" value="UTZ33569.1"/>
    <property type="molecule type" value="Genomic_DNA"/>
</dbReference>